<dbReference type="CDD" id="cd02440">
    <property type="entry name" value="AdoMet_MTases"/>
    <property type="match status" value="1"/>
</dbReference>
<dbReference type="PANTHER" id="PTHR11579">
    <property type="entry name" value="PROTEIN-L-ISOASPARTATE O-METHYLTRANSFERASE"/>
    <property type="match status" value="1"/>
</dbReference>
<dbReference type="RefSeq" id="WP_201375451.1">
    <property type="nucleotide sequence ID" value="NZ_BNJG01000003.1"/>
</dbReference>
<comment type="subcellular location">
    <subcellularLocation>
        <location evidence="1">Cytoplasm</location>
    </subcellularLocation>
</comment>
<evidence type="ECO:0000256" key="1">
    <source>
        <dbReference type="ARBA" id="ARBA00004496"/>
    </source>
</evidence>
<dbReference type="PANTHER" id="PTHR11579:SF0">
    <property type="entry name" value="PROTEIN-L-ISOASPARTATE(D-ASPARTATE) O-METHYLTRANSFERASE"/>
    <property type="match status" value="1"/>
</dbReference>
<dbReference type="Pfam" id="PF01135">
    <property type="entry name" value="PCMT"/>
    <property type="match status" value="1"/>
</dbReference>
<proteinExistence type="inferred from homology"/>
<evidence type="ECO:0000256" key="7">
    <source>
        <dbReference type="ARBA" id="ARBA00022679"/>
    </source>
</evidence>
<reference evidence="12 13" key="1">
    <citation type="journal article" date="2021" name="Int. J. Syst. Evol. Microbiol.">
        <title>Reticulibacter mediterranei gen. nov., sp. nov., within the new family Reticulibacteraceae fam. nov., and Ktedonospora formicarum gen. nov., sp. nov., Ktedonobacter robiniae sp. nov., Dictyobacter formicarum sp. nov. and Dictyobacter arantiisoli sp. nov., belonging to the class Ktedonobacteria.</title>
        <authorList>
            <person name="Yabe S."/>
            <person name="Zheng Y."/>
            <person name="Wang C.M."/>
            <person name="Sakai Y."/>
            <person name="Abe K."/>
            <person name="Yokota A."/>
            <person name="Donadio S."/>
            <person name="Cavaletti L."/>
            <person name="Monciardini P."/>
        </authorList>
    </citation>
    <scope>NUCLEOTIDE SEQUENCE [LARGE SCALE GENOMIC DNA]</scope>
    <source>
        <strain evidence="12 13">SOSP1-30</strain>
    </source>
</reference>
<evidence type="ECO:0000256" key="11">
    <source>
        <dbReference type="ARBA" id="ARBA00031350"/>
    </source>
</evidence>
<evidence type="ECO:0000256" key="10">
    <source>
        <dbReference type="ARBA" id="ARBA00031323"/>
    </source>
</evidence>
<dbReference type="SUPFAM" id="SSF53335">
    <property type="entry name" value="S-adenosyl-L-methionine-dependent methyltransferases"/>
    <property type="match status" value="1"/>
</dbReference>
<keyword evidence="8" id="KW-0949">S-adenosyl-L-methionine</keyword>
<gene>
    <name evidence="12" type="ORF">KSB_77280</name>
</gene>
<protein>
    <recommendedName>
        <fullName evidence="4">Protein-L-isoaspartate O-methyltransferase</fullName>
        <ecNumber evidence="3">2.1.1.77</ecNumber>
    </recommendedName>
    <alternativeName>
        <fullName evidence="11">L-isoaspartyl protein carboxyl methyltransferase</fullName>
    </alternativeName>
    <alternativeName>
        <fullName evidence="9">Protein L-isoaspartyl methyltransferase</fullName>
    </alternativeName>
    <alternativeName>
        <fullName evidence="10">Protein-beta-aspartate methyltransferase</fullName>
    </alternativeName>
</protein>
<keyword evidence="13" id="KW-1185">Reference proteome</keyword>
<evidence type="ECO:0000256" key="2">
    <source>
        <dbReference type="ARBA" id="ARBA00005369"/>
    </source>
</evidence>
<comment type="caution">
    <text evidence="12">The sequence shown here is derived from an EMBL/GenBank/DDBJ whole genome shotgun (WGS) entry which is preliminary data.</text>
</comment>
<keyword evidence="7" id="KW-0808">Transferase</keyword>
<evidence type="ECO:0000256" key="9">
    <source>
        <dbReference type="ARBA" id="ARBA00030757"/>
    </source>
</evidence>
<evidence type="ECO:0000313" key="12">
    <source>
        <dbReference type="EMBL" id="GHO59253.1"/>
    </source>
</evidence>
<dbReference type="EMBL" id="BNJG01000003">
    <property type="protein sequence ID" value="GHO59253.1"/>
    <property type="molecule type" value="Genomic_DNA"/>
</dbReference>
<evidence type="ECO:0000256" key="6">
    <source>
        <dbReference type="ARBA" id="ARBA00022603"/>
    </source>
</evidence>
<evidence type="ECO:0000313" key="13">
    <source>
        <dbReference type="Proteomes" id="UP000654345"/>
    </source>
</evidence>
<keyword evidence="6" id="KW-0489">Methyltransferase</keyword>
<evidence type="ECO:0000256" key="4">
    <source>
        <dbReference type="ARBA" id="ARBA00013346"/>
    </source>
</evidence>
<dbReference type="InterPro" id="IPR000682">
    <property type="entry name" value="PCMT"/>
</dbReference>
<keyword evidence="5" id="KW-0963">Cytoplasm</keyword>
<dbReference type="EC" id="2.1.1.77" evidence="3"/>
<evidence type="ECO:0000256" key="5">
    <source>
        <dbReference type="ARBA" id="ARBA00022490"/>
    </source>
</evidence>
<comment type="similarity">
    <text evidence="2">Belongs to the methyltransferase superfamily. L-isoaspartyl/D-aspartyl protein methyltransferase family.</text>
</comment>
<organism evidence="12 13">
    <name type="scientific">Ktedonobacter robiniae</name>
    <dbReference type="NCBI Taxonomy" id="2778365"/>
    <lineage>
        <taxon>Bacteria</taxon>
        <taxon>Bacillati</taxon>
        <taxon>Chloroflexota</taxon>
        <taxon>Ktedonobacteria</taxon>
        <taxon>Ktedonobacterales</taxon>
        <taxon>Ktedonobacteraceae</taxon>
        <taxon>Ktedonobacter</taxon>
    </lineage>
</organism>
<dbReference type="InterPro" id="IPR029063">
    <property type="entry name" value="SAM-dependent_MTases_sf"/>
</dbReference>
<dbReference type="Proteomes" id="UP000654345">
    <property type="component" value="Unassembled WGS sequence"/>
</dbReference>
<dbReference type="Gene3D" id="3.40.50.150">
    <property type="entry name" value="Vaccinia Virus protein VP39"/>
    <property type="match status" value="1"/>
</dbReference>
<sequence>MRQQKTAHYRQQLVETIETSLNHPLSPHVCNAFLAIPREQFAQHYYRQRGNRLEWDLIPEPTLEEIYQDHYLVTRIDERKRPSSSSSQPSIMAAQLEALALTPGQQVLEIGSGTGYNAALLAHIVGPTGRVVSVDITEDLALRAAGRLRKSGILNVQTYTVDGYEGYAPSAPYDRLLATCGVTTIPPLWLPQLREEGILIANVLLPLASIFVRIEKAGNIGIGTLLPIRAGYMPLTGPNSGPLVPRFHWKDLSTLPRQTLQLEEDIETLLKRSNGFAVLLHCFCPTLTKAYFRPSNQPEQAYALYLISQPRQESIVCVQKDCLTFYGQTEPIASAIETCLQTYHDLGDPQVEDYTLSLRETRMVLHHNEREFPFPQHTSTHLLS</sequence>
<name>A0ABQ3V2V7_9CHLR</name>
<evidence type="ECO:0000256" key="8">
    <source>
        <dbReference type="ARBA" id="ARBA00022691"/>
    </source>
</evidence>
<evidence type="ECO:0000256" key="3">
    <source>
        <dbReference type="ARBA" id="ARBA00011890"/>
    </source>
</evidence>
<accession>A0ABQ3V2V7</accession>